<feature type="transmembrane region" description="Helical" evidence="8">
    <location>
        <begin position="100"/>
        <end position="119"/>
    </location>
</feature>
<accession>A0A170PE15</accession>
<keyword evidence="4 8" id="KW-0808">Transferase</keyword>
<evidence type="ECO:0000256" key="1">
    <source>
        <dbReference type="ARBA" id="ARBA00004141"/>
    </source>
</evidence>
<comment type="subcellular location">
    <subcellularLocation>
        <location evidence="8">Cell membrane</location>
        <topology evidence="8">Multi-pass membrane protein</topology>
    </subcellularLocation>
    <subcellularLocation>
        <location evidence="1">Membrane</location>
        <topology evidence="1">Multi-pass membrane protein</topology>
    </subcellularLocation>
</comment>
<feature type="transmembrane region" description="Helical" evidence="8">
    <location>
        <begin position="290"/>
        <end position="310"/>
    </location>
</feature>
<feature type="transmembrane region" description="Helical" evidence="8">
    <location>
        <begin position="45"/>
        <end position="65"/>
    </location>
</feature>
<organism evidence="10 11">
    <name type="scientific">Candidatus Promineifilum breve</name>
    <dbReference type="NCBI Taxonomy" id="1806508"/>
    <lineage>
        <taxon>Bacteria</taxon>
        <taxon>Bacillati</taxon>
        <taxon>Chloroflexota</taxon>
        <taxon>Ardenticatenia</taxon>
        <taxon>Candidatus Promineifilales</taxon>
        <taxon>Candidatus Promineifilaceae</taxon>
        <taxon>Candidatus Promineifilum</taxon>
    </lineage>
</organism>
<evidence type="ECO:0000256" key="8">
    <source>
        <dbReference type="HAMAP-Rule" id="MF_01937"/>
    </source>
</evidence>
<evidence type="ECO:0000256" key="6">
    <source>
        <dbReference type="ARBA" id="ARBA00022989"/>
    </source>
</evidence>
<comment type="function">
    <text evidence="8">Conversion of 1,4-dihydroxy-2-naphthoate (DHNA) to demethylmenaquinone (DMK).</text>
</comment>
<sequence length="311" mass="32977">MSSATATTNRFNIWVSAMRPRTLPLAIASIIMGTGLAAADGSFDWLVALLCVLTAILLQILSNLANDYGDSLHGADHAERQGPKRAVQSGHVSPAAMRRAIGLAALLSVVSGLALLWLAFGAGAFSSTVIFIVLGAAAIGAAITYTAGKMPYGYAGFGDLAVLIFFGWVGVIGSYFVQTGRFTPSLLLPATACGLLAVAVLNVNNIRDMDSDRLAGKRSLPVRLGLRRARRYHWALLVSATLLAAVYCLIHFTSLWQFLFLLATPALYRNGAAISRTDALPTLNPWLKQMSLAALLFVILFSAGQILAAVL</sequence>
<dbReference type="NCBIfam" id="NF004751">
    <property type="entry name" value="PRK06080.1-3"/>
    <property type="match status" value="1"/>
</dbReference>
<dbReference type="RefSeq" id="WP_095041945.1">
    <property type="nucleotide sequence ID" value="NZ_LN890655.1"/>
</dbReference>
<keyword evidence="2 8" id="KW-0474">Menaquinone biosynthesis</keyword>
<dbReference type="OrthoDB" id="9767568at2"/>
<evidence type="ECO:0000256" key="3">
    <source>
        <dbReference type="ARBA" id="ARBA00022475"/>
    </source>
</evidence>
<feature type="transmembrane region" description="Helical" evidence="8">
    <location>
        <begin position="157"/>
        <end position="176"/>
    </location>
</feature>
<dbReference type="UniPathway" id="UPA00079">
    <property type="reaction ID" value="UER00168"/>
</dbReference>
<keyword evidence="7 8" id="KW-0472">Membrane</keyword>
<dbReference type="PANTHER" id="PTHR13929:SF0">
    <property type="entry name" value="UBIA PRENYLTRANSFERASE DOMAIN-CONTAINING PROTEIN 1"/>
    <property type="match status" value="1"/>
</dbReference>
<dbReference type="Proteomes" id="UP000215027">
    <property type="component" value="Chromosome I"/>
</dbReference>
<dbReference type="InterPro" id="IPR000537">
    <property type="entry name" value="UbiA_prenyltransferase"/>
</dbReference>
<reference evidence="10" key="1">
    <citation type="submission" date="2016-01" db="EMBL/GenBank/DDBJ databases">
        <authorList>
            <person name="Mcilroy J.S."/>
            <person name="Karst M S."/>
            <person name="Albertsen M."/>
        </authorList>
    </citation>
    <scope>NUCLEOTIDE SEQUENCE</scope>
    <source>
        <strain evidence="10">Cfx-K</strain>
    </source>
</reference>
<keyword evidence="5 8" id="KW-0812">Transmembrane</keyword>
<feature type="transmembrane region" description="Helical" evidence="8">
    <location>
        <begin position="234"/>
        <end position="259"/>
    </location>
</feature>
<dbReference type="GO" id="GO:0042371">
    <property type="term" value="P:vitamin K biosynthetic process"/>
    <property type="evidence" value="ECO:0007669"/>
    <property type="project" value="TreeGrafter"/>
</dbReference>
<protein>
    <recommendedName>
        <fullName evidence="8 9">1,4-dihydroxy-2-naphthoate octaprenyltransferase</fullName>
        <shortName evidence="8">DHNA-octaprenyltransferase</shortName>
        <ecNumber evidence="8 9">2.5.1.74</ecNumber>
    </recommendedName>
</protein>
<dbReference type="InterPro" id="IPR026046">
    <property type="entry name" value="UBIAD1"/>
</dbReference>
<evidence type="ECO:0000256" key="9">
    <source>
        <dbReference type="NCBIfam" id="TIGR00751"/>
    </source>
</evidence>
<keyword evidence="6 8" id="KW-1133">Transmembrane helix</keyword>
<dbReference type="NCBIfam" id="TIGR00751">
    <property type="entry name" value="menA"/>
    <property type="match status" value="1"/>
</dbReference>
<evidence type="ECO:0000313" key="11">
    <source>
        <dbReference type="Proteomes" id="UP000215027"/>
    </source>
</evidence>
<evidence type="ECO:0000256" key="7">
    <source>
        <dbReference type="ARBA" id="ARBA00023136"/>
    </source>
</evidence>
<dbReference type="InterPro" id="IPR044878">
    <property type="entry name" value="UbiA_sf"/>
</dbReference>
<feature type="transmembrane region" description="Helical" evidence="8">
    <location>
        <begin position="125"/>
        <end position="145"/>
    </location>
</feature>
<dbReference type="EMBL" id="LN890655">
    <property type="protein sequence ID" value="CUS02317.2"/>
    <property type="molecule type" value="Genomic_DNA"/>
</dbReference>
<evidence type="ECO:0000256" key="5">
    <source>
        <dbReference type="ARBA" id="ARBA00022692"/>
    </source>
</evidence>
<dbReference type="PIRSF" id="PIRSF005355">
    <property type="entry name" value="UBIAD1"/>
    <property type="match status" value="1"/>
</dbReference>
<comment type="catalytic activity">
    <reaction evidence="8">
        <text>an all-trans-polyprenyl diphosphate + 1,4-dihydroxy-2-naphthoate + H(+) = a 2-demethylmenaquinol + CO2 + diphosphate</text>
        <dbReference type="Rhea" id="RHEA:26478"/>
        <dbReference type="Rhea" id="RHEA-COMP:9563"/>
        <dbReference type="Rhea" id="RHEA-COMP:9564"/>
        <dbReference type="ChEBI" id="CHEBI:11173"/>
        <dbReference type="ChEBI" id="CHEBI:15378"/>
        <dbReference type="ChEBI" id="CHEBI:16526"/>
        <dbReference type="ChEBI" id="CHEBI:33019"/>
        <dbReference type="ChEBI" id="CHEBI:55437"/>
        <dbReference type="ChEBI" id="CHEBI:58914"/>
        <dbReference type="EC" id="2.5.1.74"/>
    </reaction>
</comment>
<comment type="pathway">
    <text evidence="8">Quinol/quinone metabolism; menaquinone biosynthesis; menaquinol from 1,4-dihydroxy-2-naphthoate: step 1/2.</text>
</comment>
<dbReference type="NCBIfam" id="NF004750">
    <property type="entry name" value="PRK06080.1-2"/>
    <property type="match status" value="1"/>
</dbReference>
<dbReference type="InterPro" id="IPR004657">
    <property type="entry name" value="MenA"/>
</dbReference>
<evidence type="ECO:0000256" key="2">
    <source>
        <dbReference type="ARBA" id="ARBA00022428"/>
    </source>
</evidence>
<dbReference type="GO" id="GO:0046428">
    <property type="term" value="F:1,4-dihydroxy-2-naphthoate polyprenyltransferase activity"/>
    <property type="evidence" value="ECO:0007669"/>
    <property type="project" value="UniProtKB-UniRule"/>
</dbReference>
<feature type="transmembrane region" description="Helical" evidence="8">
    <location>
        <begin position="182"/>
        <end position="203"/>
    </location>
</feature>
<dbReference type="AlphaFoldDB" id="A0A170PE15"/>
<dbReference type="GO" id="GO:0005886">
    <property type="term" value="C:plasma membrane"/>
    <property type="evidence" value="ECO:0007669"/>
    <property type="project" value="UniProtKB-SubCell"/>
</dbReference>
<proteinExistence type="inferred from homology"/>
<dbReference type="GO" id="GO:0009234">
    <property type="term" value="P:menaquinone biosynthetic process"/>
    <property type="evidence" value="ECO:0007669"/>
    <property type="project" value="UniProtKB-UniRule"/>
</dbReference>
<keyword evidence="3 8" id="KW-1003">Cell membrane</keyword>
<name>A0A170PE15_9CHLR</name>
<dbReference type="PANTHER" id="PTHR13929">
    <property type="entry name" value="1,4-DIHYDROXY-2-NAPHTHOATE OCTAPRENYLTRANSFERASE"/>
    <property type="match status" value="1"/>
</dbReference>
<dbReference type="EC" id="2.5.1.74" evidence="8 9"/>
<dbReference type="Pfam" id="PF01040">
    <property type="entry name" value="UbiA"/>
    <property type="match status" value="1"/>
</dbReference>
<keyword evidence="11" id="KW-1185">Reference proteome</keyword>
<feature type="transmembrane region" description="Helical" evidence="8">
    <location>
        <begin position="21"/>
        <end position="39"/>
    </location>
</feature>
<dbReference type="CDD" id="cd13962">
    <property type="entry name" value="PT_UbiA_UBIAD1"/>
    <property type="match status" value="1"/>
</dbReference>
<dbReference type="KEGG" id="pbf:CFX0092_A0436"/>
<gene>
    <name evidence="8 10" type="primary">menA</name>
    <name evidence="10" type="ORF">CFX0092_A0436</name>
</gene>
<comment type="similarity">
    <text evidence="8">Belongs to the MenA family. Type 1 subfamily.</text>
</comment>
<evidence type="ECO:0000256" key="4">
    <source>
        <dbReference type="ARBA" id="ARBA00022679"/>
    </source>
</evidence>
<dbReference type="HAMAP" id="MF_01937">
    <property type="entry name" value="MenA_1"/>
    <property type="match status" value="1"/>
</dbReference>
<dbReference type="Gene3D" id="1.10.357.140">
    <property type="entry name" value="UbiA prenyltransferase"/>
    <property type="match status" value="1"/>
</dbReference>
<evidence type="ECO:0000313" key="10">
    <source>
        <dbReference type="EMBL" id="CUS02317.2"/>
    </source>
</evidence>